<evidence type="ECO:0000313" key="3">
    <source>
        <dbReference type="Proteomes" id="UP001178508"/>
    </source>
</evidence>
<dbReference type="EMBL" id="OY660878">
    <property type="protein sequence ID" value="CAJ1073341.1"/>
    <property type="molecule type" value="Genomic_DNA"/>
</dbReference>
<evidence type="ECO:0000256" key="1">
    <source>
        <dbReference type="SAM" id="MobiDB-lite"/>
    </source>
</evidence>
<dbReference type="AlphaFoldDB" id="A0AAV1GH04"/>
<gene>
    <name evidence="2" type="ORF">XNOV1_A043250</name>
</gene>
<accession>A0AAV1GH04</accession>
<sequence>MTPGYDEEEKLGHSTDEEEKTLTESSDCSAASPPRKLPWKLRWISLIPLRE</sequence>
<feature type="region of interest" description="Disordered" evidence="1">
    <location>
        <begin position="1"/>
        <end position="34"/>
    </location>
</feature>
<name>A0AAV1GH04_XYRNO</name>
<reference evidence="2" key="1">
    <citation type="submission" date="2023-08" db="EMBL/GenBank/DDBJ databases">
        <authorList>
            <person name="Alioto T."/>
            <person name="Alioto T."/>
            <person name="Gomez Garrido J."/>
        </authorList>
    </citation>
    <scope>NUCLEOTIDE SEQUENCE</scope>
</reference>
<proteinExistence type="predicted"/>
<keyword evidence="3" id="KW-1185">Reference proteome</keyword>
<evidence type="ECO:0000313" key="2">
    <source>
        <dbReference type="EMBL" id="CAJ1073341.1"/>
    </source>
</evidence>
<dbReference type="Proteomes" id="UP001178508">
    <property type="component" value="Chromosome 15"/>
</dbReference>
<organism evidence="2 3">
    <name type="scientific">Xyrichtys novacula</name>
    <name type="common">Pearly razorfish</name>
    <name type="synonym">Hemipteronotus novacula</name>
    <dbReference type="NCBI Taxonomy" id="13765"/>
    <lineage>
        <taxon>Eukaryota</taxon>
        <taxon>Metazoa</taxon>
        <taxon>Chordata</taxon>
        <taxon>Craniata</taxon>
        <taxon>Vertebrata</taxon>
        <taxon>Euteleostomi</taxon>
        <taxon>Actinopterygii</taxon>
        <taxon>Neopterygii</taxon>
        <taxon>Teleostei</taxon>
        <taxon>Neoteleostei</taxon>
        <taxon>Acanthomorphata</taxon>
        <taxon>Eupercaria</taxon>
        <taxon>Labriformes</taxon>
        <taxon>Labridae</taxon>
        <taxon>Xyrichtys</taxon>
    </lineage>
</organism>
<protein>
    <submittedName>
        <fullName evidence="2">Uncharacterized protein</fullName>
    </submittedName>
</protein>